<accession>A0A8R1E7H2</accession>
<name>A0A8R1E7H2_CAEJA</name>
<keyword evidence="2" id="KW-1185">Reference proteome</keyword>
<evidence type="ECO:0000313" key="1">
    <source>
        <dbReference type="EnsemblMetazoa" id="CJA24627.1"/>
    </source>
</evidence>
<dbReference type="EnsemblMetazoa" id="CJA24627.1">
    <property type="protein sequence ID" value="CJA24627.1"/>
    <property type="gene ID" value="WBGene00180199"/>
</dbReference>
<dbReference type="Proteomes" id="UP000005237">
    <property type="component" value="Unassembled WGS sequence"/>
</dbReference>
<sequence>MAIIRGRQMGLDMPTLAKQFKTSKSVIWATLNTPNRPKATGKPLKTSLGDDRITVRMSKKNPRLTSTDFNSELKDQYGVQDSFLNISQKISVDMARTLSEDVCATLDSSEGAQMNQDPTLDPDELDRVHAKRCEAVIKAKSMATKY</sequence>
<protein>
    <submittedName>
        <fullName evidence="1">Uncharacterized protein</fullName>
    </submittedName>
</protein>
<dbReference type="AlphaFoldDB" id="A0A8R1E7H2"/>
<evidence type="ECO:0000313" key="2">
    <source>
        <dbReference type="Proteomes" id="UP000005237"/>
    </source>
</evidence>
<reference evidence="1" key="2">
    <citation type="submission" date="2022-06" db="UniProtKB">
        <authorList>
            <consortium name="EnsemblMetazoa"/>
        </authorList>
    </citation>
    <scope>IDENTIFICATION</scope>
    <source>
        <strain evidence="1">DF5081</strain>
    </source>
</reference>
<proteinExistence type="predicted"/>
<organism evidence="1 2">
    <name type="scientific">Caenorhabditis japonica</name>
    <dbReference type="NCBI Taxonomy" id="281687"/>
    <lineage>
        <taxon>Eukaryota</taxon>
        <taxon>Metazoa</taxon>
        <taxon>Ecdysozoa</taxon>
        <taxon>Nematoda</taxon>
        <taxon>Chromadorea</taxon>
        <taxon>Rhabditida</taxon>
        <taxon>Rhabditina</taxon>
        <taxon>Rhabditomorpha</taxon>
        <taxon>Rhabditoidea</taxon>
        <taxon>Rhabditidae</taxon>
        <taxon>Peloderinae</taxon>
        <taxon>Caenorhabditis</taxon>
    </lineage>
</organism>
<reference evidence="2" key="1">
    <citation type="submission" date="2010-08" db="EMBL/GenBank/DDBJ databases">
        <authorList>
            <consortium name="Caenorhabditis japonica Sequencing Consortium"/>
            <person name="Wilson R.K."/>
        </authorList>
    </citation>
    <scope>NUCLEOTIDE SEQUENCE [LARGE SCALE GENOMIC DNA]</scope>
    <source>
        <strain evidence="2">DF5081</strain>
    </source>
</reference>